<dbReference type="EMBL" id="CEKZ01000003">
    <property type="protein sequence ID" value="CEQ03498.1"/>
    <property type="molecule type" value="Genomic_DNA"/>
</dbReference>
<gene>
    <name evidence="2" type="ORF">R28058_12311</name>
</gene>
<evidence type="ECO:0000313" key="3">
    <source>
        <dbReference type="Proteomes" id="UP000049127"/>
    </source>
</evidence>
<dbReference type="RefSeq" id="WP_055333644.1">
    <property type="nucleotide sequence ID" value="NZ_CDNF01000003.1"/>
</dbReference>
<dbReference type="PANTHER" id="PTHR38447:SF1">
    <property type="entry name" value="RNA POLYMERASE-BINDING TRANSCRIPTION FACTOR CARD"/>
    <property type="match status" value="1"/>
</dbReference>
<name>A0A0C7R463_PARSO</name>
<dbReference type="SMART" id="SM01058">
    <property type="entry name" value="CarD_TRCF"/>
    <property type="match status" value="1"/>
</dbReference>
<dbReference type="InterPro" id="IPR048792">
    <property type="entry name" value="CarD_C"/>
</dbReference>
<dbReference type="SUPFAM" id="SSF141259">
    <property type="entry name" value="CarD-like"/>
    <property type="match status" value="1"/>
</dbReference>
<dbReference type="Pfam" id="PF02559">
    <property type="entry name" value="CarD_TRCF_RID"/>
    <property type="match status" value="1"/>
</dbReference>
<dbReference type="Gene3D" id="2.40.10.170">
    <property type="match status" value="1"/>
</dbReference>
<accession>A0A0C7R463</accession>
<dbReference type="AlphaFoldDB" id="A0A0C7R463"/>
<evidence type="ECO:0000313" key="2">
    <source>
        <dbReference type="EMBL" id="CEQ03498.1"/>
    </source>
</evidence>
<dbReference type="InterPro" id="IPR003711">
    <property type="entry name" value="CarD-like/TRCF_RID"/>
</dbReference>
<organism evidence="2 3">
    <name type="scientific">Paraclostridium sordellii</name>
    <name type="common">Clostridium sordellii</name>
    <dbReference type="NCBI Taxonomy" id="1505"/>
    <lineage>
        <taxon>Bacteria</taxon>
        <taxon>Bacillati</taxon>
        <taxon>Bacillota</taxon>
        <taxon>Clostridia</taxon>
        <taxon>Peptostreptococcales</taxon>
        <taxon>Peptostreptococcaceae</taxon>
        <taxon>Paraclostridium</taxon>
    </lineage>
</organism>
<dbReference type="GO" id="GO:0009303">
    <property type="term" value="P:rRNA transcription"/>
    <property type="evidence" value="ECO:0007669"/>
    <property type="project" value="TreeGrafter"/>
</dbReference>
<dbReference type="PANTHER" id="PTHR38447">
    <property type="entry name" value="TRANSCRIPTION FACTOR YDEB-RELATED"/>
    <property type="match status" value="1"/>
</dbReference>
<sequence length="164" mass="19292">MFNVDDYIMYGMTGVCKVVDITNEKFINGEKRKYYVLNPIYNNDTTIKVPLDNDKIPMRKVISKGDMTSLINDIPNMEILWIDDEKKRMAQFETMLKSGQCEELIKLIKNIKFSKKYARSNDKKLYKSDKDIMKEAKRLLTEEFAIILNIYPKEANSYILSQIH</sequence>
<dbReference type="Gene3D" id="1.20.58.1290">
    <property type="entry name" value="CarD-like, C-terminal domain"/>
    <property type="match status" value="1"/>
</dbReference>
<dbReference type="InterPro" id="IPR042215">
    <property type="entry name" value="CarD-like_C"/>
</dbReference>
<proteinExistence type="predicted"/>
<dbReference type="InterPro" id="IPR036101">
    <property type="entry name" value="CarD-like/TRCF_RID_sf"/>
</dbReference>
<evidence type="ECO:0000259" key="1">
    <source>
        <dbReference type="SMART" id="SM01058"/>
    </source>
</evidence>
<reference evidence="2 3" key="1">
    <citation type="submission" date="2015-01" db="EMBL/GenBank/DDBJ databases">
        <authorList>
            <person name="Aslett A.Martin."/>
            <person name="De Silva Nishadi"/>
        </authorList>
    </citation>
    <scope>NUCLEOTIDE SEQUENCE [LARGE SCALE GENOMIC DNA]</scope>
    <source>
        <strain evidence="2 3">R28058</strain>
    </source>
</reference>
<feature type="domain" description="CarD-like/TRCF RNAP-interacting" evidence="1">
    <location>
        <begin position="1"/>
        <end position="112"/>
    </location>
</feature>
<dbReference type="Pfam" id="PF21095">
    <property type="entry name" value="CarD_C"/>
    <property type="match status" value="1"/>
</dbReference>
<dbReference type="InterPro" id="IPR052531">
    <property type="entry name" value="CarD-like_regulator"/>
</dbReference>
<dbReference type="OrthoDB" id="9786074at2"/>
<dbReference type="Proteomes" id="UP000049127">
    <property type="component" value="Unassembled WGS sequence"/>
</dbReference>
<protein>
    <submittedName>
        <fullName evidence="2">Regulatory protein</fullName>
    </submittedName>
</protein>